<comment type="caution">
    <text evidence="1">The sequence shown here is derived from an EMBL/GenBank/DDBJ whole genome shotgun (WGS) entry which is preliminary data.</text>
</comment>
<dbReference type="AlphaFoldDB" id="A0A6I4TDT6"/>
<accession>A0A6I4TDT6</accession>
<gene>
    <name evidence="1" type="ORF">GRI40_09220</name>
</gene>
<dbReference type="Proteomes" id="UP000439522">
    <property type="component" value="Unassembled WGS sequence"/>
</dbReference>
<sequence length="172" mass="18956">MSAPIDQSTFSLDTDEPLVITATLWRGAMIERFARIEFFVARSLEICARAKLVSPSEANAVLPRDRFDALLAALRHEALAAISGPARRSLAFARDISADKNSLCNGRVTARQGTIRIEWTAFDTGVARAEIVRLTPIEILERLAELDRLTKVLEKELASVDKVSRALGIQPL</sequence>
<reference evidence="1 2" key="1">
    <citation type="submission" date="2019-12" db="EMBL/GenBank/DDBJ databases">
        <title>Genomic-based taxomic classification of the family Erythrobacteraceae.</title>
        <authorList>
            <person name="Xu L."/>
        </authorList>
    </citation>
    <scope>NUCLEOTIDE SEQUENCE [LARGE SCALE GENOMIC DNA]</scope>
    <source>
        <strain evidence="1 2">100921-2</strain>
    </source>
</reference>
<dbReference type="EMBL" id="WTZA01000001">
    <property type="protein sequence ID" value="MXO75392.1"/>
    <property type="molecule type" value="Genomic_DNA"/>
</dbReference>
<proteinExistence type="predicted"/>
<name>A0A6I4TDT6_9SPHN</name>
<organism evidence="1 2">
    <name type="scientific">Tsuneonella aeria</name>
    <dbReference type="NCBI Taxonomy" id="1837929"/>
    <lineage>
        <taxon>Bacteria</taxon>
        <taxon>Pseudomonadati</taxon>
        <taxon>Pseudomonadota</taxon>
        <taxon>Alphaproteobacteria</taxon>
        <taxon>Sphingomonadales</taxon>
        <taxon>Erythrobacteraceae</taxon>
        <taxon>Tsuneonella</taxon>
    </lineage>
</organism>
<dbReference type="RefSeq" id="WP_160611037.1">
    <property type="nucleotide sequence ID" value="NZ_WTZA01000001.1"/>
</dbReference>
<evidence type="ECO:0000313" key="1">
    <source>
        <dbReference type="EMBL" id="MXO75392.1"/>
    </source>
</evidence>
<protein>
    <submittedName>
        <fullName evidence="1">Uncharacterized protein</fullName>
    </submittedName>
</protein>
<evidence type="ECO:0000313" key="2">
    <source>
        <dbReference type="Proteomes" id="UP000439522"/>
    </source>
</evidence>
<keyword evidence="2" id="KW-1185">Reference proteome</keyword>
<dbReference type="OrthoDB" id="7477678at2"/>